<reference evidence="4" key="1">
    <citation type="journal article" date="2014" name="PLoS ONE">
        <title>Transcriptome-Based Identification of ABC Transporters in the Western Tarnished Plant Bug Lygus hesperus.</title>
        <authorList>
            <person name="Hull J.J."/>
            <person name="Chaney K."/>
            <person name="Geib S.M."/>
            <person name="Fabrick J.A."/>
            <person name="Brent C.S."/>
            <person name="Walsh D."/>
            <person name="Lavine L.C."/>
        </authorList>
    </citation>
    <scope>NUCLEOTIDE SEQUENCE</scope>
</reference>
<reference evidence="4" key="2">
    <citation type="submission" date="2014-07" db="EMBL/GenBank/DDBJ databases">
        <authorList>
            <person name="Hull J."/>
        </authorList>
    </citation>
    <scope>NUCLEOTIDE SEQUENCE</scope>
</reference>
<name>A0A0A9WUL2_LYGHE</name>
<comment type="subcellular location">
    <subcellularLocation>
        <location evidence="1">Nucleus</location>
    </subcellularLocation>
</comment>
<dbReference type="InterPro" id="IPR007889">
    <property type="entry name" value="HTH_Psq"/>
</dbReference>
<dbReference type="EMBL" id="GBHO01035059">
    <property type="protein sequence ID" value="JAG08545.1"/>
    <property type="molecule type" value="Transcribed_RNA"/>
</dbReference>
<protein>
    <submittedName>
        <fullName evidence="4">Ligand-dependent corepressor</fullName>
    </submittedName>
</protein>
<gene>
    <name evidence="4" type="primary">LCOR</name>
    <name evidence="4" type="ORF">CM83_101894</name>
</gene>
<feature type="compositionally biased region" description="Polar residues" evidence="2">
    <location>
        <begin position="1"/>
        <end position="10"/>
    </location>
</feature>
<organism evidence="4">
    <name type="scientific">Lygus hesperus</name>
    <name type="common">Western plant bug</name>
    <dbReference type="NCBI Taxonomy" id="30085"/>
    <lineage>
        <taxon>Eukaryota</taxon>
        <taxon>Metazoa</taxon>
        <taxon>Ecdysozoa</taxon>
        <taxon>Arthropoda</taxon>
        <taxon>Hexapoda</taxon>
        <taxon>Insecta</taxon>
        <taxon>Pterygota</taxon>
        <taxon>Neoptera</taxon>
        <taxon>Paraneoptera</taxon>
        <taxon>Hemiptera</taxon>
        <taxon>Heteroptera</taxon>
        <taxon>Panheteroptera</taxon>
        <taxon>Cimicomorpha</taxon>
        <taxon>Miridae</taxon>
        <taxon>Mirini</taxon>
        <taxon>Lygus</taxon>
    </lineage>
</organism>
<feature type="region of interest" description="Disordered" evidence="2">
    <location>
        <begin position="1"/>
        <end position="26"/>
    </location>
</feature>
<dbReference type="Pfam" id="PF05225">
    <property type="entry name" value="HTH_psq"/>
    <property type="match status" value="1"/>
</dbReference>
<evidence type="ECO:0000256" key="1">
    <source>
        <dbReference type="ARBA" id="ARBA00004123"/>
    </source>
</evidence>
<dbReference type="Gene3D" id="1.10.10.60">
    <property type="entry name" value="Homeodomain-like"/>
    <property type="match status" value="1"/>
</dbReference>
<feature type="domain" description="HTH psq-type" evidence="3">
    <location>
        <begin position="39"/>
        <end position="75"/>
    </location>
</feature>
<evidence type="ECO:0000259" key="3">
    <source>
        <dbReference type="Pfam" id="PF05225"/>
    </source>
</evidence>
<proteinExistence type="predicted"/>
<dbReference type="InterPro" id="IPR009057">
    <property type="entry name" value="Homeodomain-like_sf"/>
</dbReference>
<feature type="non-terminal residue" evidence="4">
    <location>
        <position position="1"/>
    </location>
</feature>
<dbReference type="GO" id="GO:0005634">
    <property type="term" value="C:nucleus"/>
    <property type="evidence" value="ECO:0007669"/>
    <property type="project" value="UniProtKB-SubCell"/>
</dbReference>
<dbReference type="AlphaFoldDB" id="A0A0A9WUL2"/>
<evidence type="ECO:0000256" key="2">
    <source>
        <dbReference type="SAM" id="MobiDB-lite"/>
    </source>
</evidence>
<dbReference type="SUPFAM" id="SSF46689">
    <property type="entry name" value="Homeodomain-like"/>
    <property type="match status" value="1"/>
</dbReference>
<sequence length="149" mass="16994">AKTTTPSSGRKTTKKRKMAQKISPTAKQQLNFEKKVGYTEEDMAEALQMIRDGSLSKKGASKLYHIPRQTLQYRLGAKFKKVRKGPSTVLKEEEERVLVKWLIDCGKKGFPKRQLDLVSSVKRFLDQDTTRVTPFTDNKPGPSWMSSFL</sequence>
<accession>A0A0A9WUL2</accession>
<dbReference type="GO" id="GO:0003677">
    <property type="term" value="F:DNA binding"/>
    <property type="evidence" value="ECO:0007669"/>
    <property type="project" value="InterPro"/>
</dbReference>
<evidence type="ECO:0000313" key="4">
    <source>
        <dbReference type="EMBL" id="JAG08545.1"/>
    </source>
</evidence>